<dbReference type="PANTHER" id="PTHR10627:SF69">
    <property type="entry name" value="PROTEIN BICAUDAL C"/>
    <property type="match status" value="1"/>
</dbReference>
<dbReference type="Pfam" id="PF00536">
    <property type="entry name" value="SAM_1"/>
    <property type="match status" value="1"/>
</dbReference>
<evidence type="ECO:0000256" key="1">
    <source>
        <dbReference type="ARBA" id="ARBA00022737"/>
    </source>
</evidence>
<dbReference type="AlphaFoldDB" id="A0A183H958"/>
<dbReference type="Gene3D" id="1.10.150.50">
    <property type="entry name" value="Transcription Factor, Ets-1"/>
    <property type="match status" value="1"/>
</dbReference>
<proteinExistence type="predicted"/>
<organism evidence="5">
    <name type="scientific">Onchocerca flexuosa</name>
    <dbReference type="NCBI Taxonomy" id="387005"/>
    <lineage>
        <taxon>Eukaryota</taxon>
        <taxon>Metazoa</taxon>
        <taxon>Ecdysozoa</taxon>
        <taxon>Nematoda</taxon>
        <taxon>Chromadorea</taxon>
        <taxon>Rhabditida</taxon>
        <taxon>Spirurina</taxon>
        <taxon>Spiruromorpha</taxon>
        <taxon>Filarioidea</taxon>
        <taxon>Onchocercidae</taxon>
        <taxon>Onchocerca</taxon>
    </lineage>
</organism>
<accession>A0A183H958</accession>
<dbReference type="PROSITE" id="PS50105">
    <property type="entry name" value="SAM_DOMAIN"/>
    <property type="match status" value="1"/>
</dbReference>
<keyword evidence="4" id="KW-1185">Reference proteome</keyword>
<gene>
    <name evidence="3" type="ORF">OFLC_LOCUS4020</name>
</gene>
<evidence type="ECO:0000259" key="2">
    <source>
        <dbReference type="PROSITE" id="PS50105"/>
    </source>
</evidence>
<evidence type="ECO:0000313" key="3">
    <source>
        <dbReference type="EMBL" id="VDO38605.1"/>
    </source>
</evidence>
<dbReference type="Proteomes" id="UP000267606">
    <property type="component" value="Unassembled WGS sequence"/>
</dbReference>
<feature type="domain" description="SAM" evidence="2">
    <location>
        <begin position="90"/>
        <end position="156"/>
    </location>
</feature>
<dbReference type="EMBL" id="UZAJ01002896">
    <property type="protein sequence ID" value="VDO38605.1"/>
    <property type="molecule type" value="Genomic_DNA"/>
</dbReference>
<dbReference type="SUPFAM" id="SSF47769">
    <property type="entry name" value="SAM/Pointed domain"/>
    <property type="match status" value="1"/>
</dbReference>
<reference evidence="5" key="1">
    <citation type="submission" date="2016-06" db="UniProtKB">
        <authorList>
            <consortium name="WormBaseParasite"/>
        </authorList>
    </citation>
    <scope>IDENTIFICATION</scope>
</reference>
<dbReference type="STRING" id="387005.A0A183H958"/>
<sequence length="164" mass="18277">MVVRIHKFKLTHRSITPSIGLASVLEEDEHGDDAQDSSNSNSLIGSLSSHNLHLFQSNQLQAPITTVGSNFSASTSVFESSPLIGNDFVWDIRIFVDPAMVLAQLGCSEYLAQFRDQEIDMEAFLLLDEQNLKDIGVSTMGARKKIYNAILRLRNSARMYGMRI</sequence>
<dbReference type="InterPro" id="IPR013761">
    <property type="entry name" value="SAM/pointed_sf"/>
</dbReference>
<dbReference type="GO" id="GO:0005737">
    <property type="term" value="C:cytoplasm"/>
    <property type="evidence" value="ECO:0007669"/>
    <property type="project" value="TreeGrafter"/>
</dbReference>
<dbReference type="WBParaSite" id="OFLC_0000401901-mRNA-1">
    <property type="protein sequence ID" value="OFLC_0000401901-mRNA-1"/>
    <property type="gene ID" value="OFLC_0000401901"/>
</dbReference>
<dbReference type="PANTHER" id="PTHR10627">
    <property type="entry name" value="SCP160"/>
    <property type="match status" value="1"/>
</dbReference>
<name>A0A183H958_9BILA</name>
<protein>
    <submittedName>
        <fullName evidence="5">SAM domain-containing protein</fullName>
    </submittedName>
</protein>
<dbReference type="InterPro" id="IPR001660">
    <property type="entry name" value="SAM"/>
</dbReference>
<reference evidence="3 4" key="2">
    <citation type="submission" date="2018-11" db="EMBL/GenBank/DDBJ databases">
        <authorList>
            <consortium name="Pathogen Informatics"/>
        </authorList>
    </citation>
    <scope>NUCLEOTIDE SEQUENCE [LARGE SCALE GENOMIC DNA]</scope>
</reference>
<keyword evidence="1" id="KW-0677">Repeat</keyword>
<evidence type="ECO:0000313" key="4">
    <source>
        <dbReference type="Proteomes" id="UP000267606"/>
    </source>
</evidence>
<dbReference type="SMART" id="SM00454">
    <property type="entry name" value="SAM"/>
    <property type="match status" value="1"/>
</dbReference>
<evidence type="ECO:0000313" key="5">
    <source>
        <dbReference type="WBParaSite" id="OFLC_0000401901-mRNA-1"/>
    </source>
</evidence>